<gene>
    <name evidence="2" type="ORF">M0R45_033783</name>
</gene>
<feature type="region of interest" description="Disordered" evidence="1">
    <location>
        <begin position="1"/>
        <end position="43"/>
    </location>
</feature>
<feature type="compositionally biased region" description="Low complexity" evidence="1">
    <location>
        <begin position="20"/>
        <end position="29"/>
    </location>
</feature>
<comment type="caution">
    <text evidence="2">The sequence shown here is derived from an EMBL/GenBank/DDBJ whole genome shotgun (WGS) entry which is preliminary data.</text>
</comment>
<protein>
    <submittedName>
        <fullName evidence="2">Uncharacterized protein</fullName>
    </submittedName>
</protein>
<evidence type="ECO:0000313" key="2">
    <source>
        <dbReference type="EMBL" id="KAK9925459.1"/>
    </source>
</evidence>
<organism evidence="2 3">
    <name type="scientific">Rubus argutus</name>
    <name type="common">Southern blackberry</name>
    <dbReference type="NCBI Taxonomy" id="59490"/>
    <lineage>
        <taxon>Eukaryota</taxon>
        <taxon>Viridiplantae</taxon>
        <taxon>Streptophyta</taxon>
        <taxon>Embryophyta</taxon>
        <taxon>Tracheophyta</taxon>
        <taxon>Spermatophyta</taxon>
        <taxon>Magnoliopsida</taxon>
        <taxon>eudicotyledons</taxon>
        <taxon>Gunneridae</taxon>
        <taxon>Pentapetalae</taxon>
        <taxon>rosids</taxon>
        <taxon>fabids</taxon>
        <taxon>Rosales</taxon>
        <taxon>Rosaceae</taxon>
        <taxon>Rosoideae</taxon>
        <taxon>Rosoideae incertae sedis</taxon>
        <taxon>Rubus</taxon>
    </lineage>
</organism>
<feature type="region of interest" description="Disordered" evidence="1">
    <location>
        <begin position="380"/>
        <end position="413"/>
    </location>
</feature>
<sequence length="413" mass="46770">MKRRAEFSFVSVSKKNHPPSDSSSSSSSSQEGPRLILNHIPPPANENLRVREERVFLFHRNPRVDPKMLHVLTDGTFQVQQMSPSSGSDVLELIGYSRGEVCFRNQKEGQLYIWVVSEQVVRRVVADQGEGSYGFGHSKDGDFVIVRLGCTPLISTKLMRNESFTYYLDTCVETHDKQKNDSWTRTEACLQVMYDFVNAEPSTFVSQDRMFYWKGQYEDDVSIITYSLDTQEIGNLIAPQEDGVNNSALVLGHGFKGQLAASLYIAATRTQPCSTLHIWVLHDDFWHKLLAMPSSPYNNPQEVFVPLTFYYGKEDGAINLLFHRNGEEIVISIPAEDVFSTLDQIFREVSVPSAIPSGIKMEFSSWRKFQATPLGDRIYGKKHKEQALGNKVPEEDNKKSGNKISLSFEDDES</sequence>
<dbReference type="EMBL" id="JBEDUW010000006">
    <property type="protein sequence ID" value="KAK9925459.1"/>
    <property type="molecule type" value="Genomic_DNA"/>
</dbReference>
<keyword evidence="3" id="KW-1185">Reference proteome</keyword>
<reference evidence="2 3" key="1">
    <citation type="journal article" date="2023" name="G3 (Bethesda)">
        <title>A chromosome-length genome assembly and annotation of blackberry (Rubus argutus, cv. 'Hillquist').</title>
        <authorList>
            <person name="Bruna T."/>
            <person name="Aryal R."/>
            <person name="Dudchenko O."/>
            <person name="Sargent D.J."/>
            <person name="Mead D."/>
            <person name="Buti M."/>
            <person name="Cavallini A."/>
            <person name="Hytonen T."/>
            <person name="Andres J."/>
            <person name="Pham M."/>
            <person name="Weisz D."/>
            <person name="Mascagni F."/>
            <person name="Usai G."/>
            <person name="Natali L."/>
            <person name="Bassil N."/>
            <person name="Fernandez G.E."/>
            <person name="Lomsadze A."/>
            <person name="Armour M."/>
            <person name="Olukolu B."/>
            <person name="Poorten T."/>
            <person name="Britton C."/>
            <person name="Davik J."/>
            <person name="Ashrafi H."/>
            <person name="Aiden E.L."/>
            <person name="Borodovsky M."/>
            <person name="Worthington M."/>
        </authorList>
    </citation>
    <scope>NUCLEOTIDE SEQUENCE [LARGE SCALE GENOMIC DNA]</scope>
    <source>
        <strain evidence="2">PI 553951</strain>
    </source>
</reference>
<name>A0AAW1WNA3_RUBAR</name>
<evidence type="ECO:0000256" key="1">
    <source>
        <dbReference type="SAM" id="MobiDB-lite"/>
    </source>
</evidence>
<accession>A0AAW1WNA3</accession>
<evidence type="ECO:0000313" key="3">
    <source>
        <dbReference type="Proteomes" id="UP001457282"/>
    </source>
</evidence>
<dbReference type="AlphaFoldDB" id="A0AAW1WNA3"/>
<proteinExistence type="predicted"/>
<dbReference type="Proteomes" id="UP001457282">
    <property type="component" value="Unassembled WGS sequence"/>
</dbReference>